<evidence type="ECO:0000313" key="4">
    <source>
        <dbReference type="Proteomes" id="UP000181980"/>
    </source>
</evidence>
<dbReference type="RefSeq" id="WP_069114812.1">
    <property type="nucleotide sequence ID" value="NZ_FNUC01000003.1"/>
</dbReference>
<proteinExistence type="predicted"/>
<dbReference type="GO" id="GO:0006355">
    <property type="term" value="P:regulation of DNA-templated transcription"/>
    <property type="evidence" value="ECO:0007669"/>
    <property type="project" value="TreeGrafter"/>
</dbReference>
<organism evidence="3 4">
    <name type="scientific">Jiangella alba</name>
    <dbReference type="NCBI Taxonomy" id="561176"/>
    <lineage>
        <taxon>Bacteria</taxon>
        <taxon>Bacillati</taxon>
        <taxon>Actinomycetota</taxon>
        <taxon>Actinomycetes</taxon>
        <taxon>Jiangellales</taxon>
        <taxon>Jiangellaceae</taxon>
        <taxon>Jiangella</taxon>
    </lineage>
</organism>
<feature type="compositionally biased region" description="Pro residues" evidence="1">
    <location>
        <begin position="228"/>
        <end position="240"/>
    </location>
</feature>
<dbReference type="Gene3D" id="3.40.50.880">
    <property type="match status" value="1"/>
</dbReference>
<dbReference type="InterPro" id="IPR002818">
    <property type="entry name" value="DJ-1/PfpI"/>
</dbReference>
<evidence type="ECO:0000256" key="1">
    <source>
        <dbReference type="SAM" id="MobiDB-lite"/>
    </source>
</evidence>
<sequence>MDASSTTAIVAYQGVSADEAEIFRFALSQLPDFRTVTVGTARGQVAGPGGVQTIDATLDEVNAPAVVAVPGGVGTDRQPEIAAWLRRVSPRWLLASSTGSTLLAAAGLLDDATVATHWLAGPLLEHYGAHASHDRLVVNGRVITCSGGPTAFHAALVVARAYGGADLVAQISASAVTAREQRRAQPPRHRSLWARLGGAVRGHDPAPPELGPLDRALDDLGPLDLGPVGPPPVAPPHERR</sequence>
<name>A0A1H5MWJ8_9ACTN</name>
<dbReference type="AlphaFoldDB" id="A0A1H5MWJ8"/>
<accession>A0A1H5MWJ8</accession>
<dbReference type="InterPro" id="IPR052158">
    <property type="entry name" value="INH-QAR"/>
</dbReference>
<dbReference type="Pfam" id="PF01965">
    <property type="entry name" value="DJ-1_PfpI"/>
    <property type="match status" value="1"/>
</dbReference>
<gene>
    <name evidence="3" type="ORF">SAMN04488561_3490</name>
</gene>
<feature type="compositionally biased region" description="Low complexity" evidence="1">
    <location>
        <begin position="211"/>
        <end position="227"/>
    </location>
</feature>
<feature type="domain" description="DJ-1/PfpI" evidence="2">
    <location>
        <begin position="31"/>
        <end position="156"/>
    </location>
</feature>
<keyword evidence="4" id="KW-1185">Reference proteome</keyword>
<evidence type="ECO:0000313" key="3">
    <source>
        <dbReference type="EMBL" id="SEE93722.1"/>
    </source>
</evidence>
<reference evidence="4" key="1">
    <citation type="submission" date="2016-10" db="EMBL/GenBank/DDBJ databases">
        <authorList>
            <person name="Varghese N."/>
            <person name="Submissions S."/>
        </authorList>
    </citation>
    <scope>NUCLEOTIDE SEQUENCE [LARGE SCALE GENOMIC DNA]</scope>
    <source>
        <strain evidence="4">DSM 45237</strain>
    </source>
</reference>
<dbReference type="SUPFAM" id="SSF52317">
    <property type="entry name" value="Class I glutamine amidotransferase-like"/>
    <property type="match status" value="1"/>
</dbReference>
<dbReference type="InterPro" id="IPR029062">
    <property type="entry name" value="Class_I_gatase-like"/>
</dbReference>
<dbReference type="STRING" id="561176.SAMN04488561_3490"/>
<dbReference type="PANTHER" id="PTHR43130:SF2">
    <property type="entry name" value="DJ-1_PFPI DOMAIN-CONTAINING PROTEIN"/>
    <property type="match status" value="1"/>
</dbReference>
<dbReference type="Proteomes" id="UP000181980">
    <property type="component" value="Unassembled WGS sequence"/>
</dbReference>
<protein>
    <submittedName>
        <fullName evidence="3">DJ-1/PfpI family protein</fullName>
    </submittedName>
</protein>
<feature type="region of interest" description="Disordered" evidence="1">
    <location>
        <begin position="198"/>
        <end position="240"/>
    </location>
</feature>
<dbReference type="PANTHER" id="PTHR43130">
    <property type="entry name" value="ARAC-FAMILY TRANSCRIPTIONAL REGULATOR"/>
    <property type="match status" value="1"/>
</dbReference>
<dbReference type="EMBL" id="FNUC01000003">
    <property type="protein sequence ID" value="SEE93722.1"/>
    <property type="molecule type" value="Genomic_DNA"/>
</dbReference>
<evidence type="ECO:0000259" key="2">
    <source>
        <dbReference type="Pfam" id="PF01965"/>
    </source>
</evidence>